<dbReference type="OrthoDB" id="9803733at2"/>
<gene>
    <name evidence="3" type="ORF">D7V94_20570</name>
</gene>
<organism evidence="3 4">
    <name type="scientific">Parablautia intestinalis</name>
    <dbReference type="NCBI Taxonomy" id="2320100"/>
    <lineage>
        <taxon>Bacteria</taxon>
        <taxon>Bacillati</taxon>
        <taxon>Bacillota</taxon>
        <taxon>Clostridia</taxon>
        <taxon>Lachnospirales</taxon>
        <taxon>Lachnospiraceae</taxon>
        <taxon>Parablautia</taxon>
    </lineage>
</organism>
<evidence type="ECO:0000259" key="2">
    <source>
        <dbReference type="Pfam" id="PF06970"/>
    </source>
</evidence>
<evidence type="ECO:0000313" key="4">
    <source>
        <dbReference type="Proteomes" id="UP000280696"/>
    </source>
</evidence>
<evidence type="ECO:0000313" key="3">
    <source>
        <dbReference type="EMBL" id="RKI87638.1"/>
    </source>
</evidence>
<reference evidence="3 4" key="1">
    <citation type="submission" date="2018-09" db="EMBL/GenBank/DDBJ databases">
        <title>Murine metabolic-syndrome-specific gut microbial biobank.</title>
        <authorList>
            <person name="Liu C."/>
        </authorList>
    </citation>
    <scope>NUCLEOTIDE SEQUENCE [LARGE SCALE GENOMIC DNA]</scope>
    <source>
        <strain evidence="3 4">0.1xD8-82</strain>
    </source>
</reference>
<sequence length="263" mass="30082">MRNRSHRQEVRTITDYITADTAMPQFFPYPCFLLKMDLSYTARLLYALLLDRTTLSQKNGWQDSEGRTYIFYPVSEIAETLDKGRTAIKSALNELDAAGLLVRERRGFSAPNRLYVKIPQVPVVRFSDHMTAIQPENRPSDSRKSDPHKGGKPTFALDGKPTPNQLTINQLKENQLKGAGGEPPAPFGRYKNIFLSKSEYAELKEEYPDRLERLIEEMSEYIAASGNDYVCHAAALRRWLNREKKENPKKGIPDYSYKEGESL</sequence>
<name>A0A3A9A8N4_9FIRM</name>
<comment type="caution">
    <text evidence="3">The sequence shown here is derived from an EMBL/GenBank/DDBJ whole genome shotgun (WGS) entry which is preliminary data.</text>
</comment>
<feature type="compositionally biased region" description="Basic and acidic residues" evidence="1">
    <location>
        <begin position="138"/>
        <end position="149"/>
    </location>
</feature>
<dbReference type="EMBL" id="RAYQ01000037">
    <property type="protein sequence ID" value="RKI87638.1"/>
    <property type="molecule type" value="Genomic_DNA"/>
</dbReference>
<protein>
    <submittedName>
        <fullName evidence="3">Replication initiator protein A</fullName>
    </submittedName>
</protein>
<dbReference type="Proteomes" id="UP000280696">
    <property type="component" value="Unassembled WGS sequence"/>
</dbReference>
<dbReference type="AlphaFoldDB" id="A0A3A9A8N4"/>
<proteinExistence type="predicted"/>
<evidence type="ECO:0000256" key="1">
    <source>
        <dbReference type="SAM" id="MobiDB-lite"/>
    </source>
</evidence>
<keyword evidence="4" id="KW-1185">Reference proteome</keyword>
<accession>A0A3A9A8N4</accession>
<feature type="domain" description="Replication initiator A N-terminal" evidence="2">
    <location>
        <begin position="37"/>
        <end position="95"/>
    </location>
</feature>
<dbReference type="Pfam" id="PF06970">
    <property type="entry name" value="RepA_N"/>
    <property type="match status" value="1"/>
</dbReference>
<dbReference type="InterPro" id="IPR010724">
    <property type="entry name" value="RepA_N"/>
</dbReference>
<feature type="region of interest" description="Disordered" evidence="1">
    <location>
        <begin position="132"/>
        <end position="163"/>
    </location>
</feature>